<dbReference type="InterPro" id="IPR002123">
    <property type="entry name" value="Plipid/glycerol_acylTrfase"/>
</dbReference>
<evidence type="ECO:0000313" key="3">
    <source>
        <dbReference type="EMBL" id="CAD8868942.1"/>
    </source>
</evidence>
<keyword evidence="1" id="KW-0472">Membrane</keyword>
<gene>
    <name evidence="3" type="ORF">NSCI0253_LOCUS43298</name>
</gene>
<keyword evidence="1" id="KW-1133">Transmembrane helix</keyword>
<name>A0A7S1FHX8_NOCSC</name>
<dbReference type="SMART" id="SM00563">
    <property type="entry name" value="PlsC"/>
    <property type="match status" value="1"/>
</dbReference>
<dbReference type="PANTHER" id="PTHR22753">
    <property type="entry name" value="TRANSMEMBRANE PROTEIN 68"/>
    <property type="match status" value="1"/>
</dbReference>
<protein>
    <recommendedName>
        <fullName evidence="2">Phospholipid/glycerol acyltransferase domain-containing protein</fullName>
    </recommendedName>
</protein>
<feature type="transmembrane region" description="Helical" evidence="1">
    <location>
        <begin position="105"/>
        <end position="124"/>
    </location>
</feature>
<dbReference type="GO" id="GO:0016746">
    <property type="term" value="F:acyltransferase activity"/>
    <property type="evidence" value="ECO:0007669"/>
    <property type="project" value="InterPro"/>
</dbReference>
<evidence type="ECO:0000259" key="2">
    <source>
        <dbReference type="SMART" id="SM00563"/>
    </source>
</evidence>
<dbReference type="EMBL" id="HBFQ01061147">
    <property type="protein sequence ID" value="CAD8868942.1"/>
    <property type="molecule type" value="Transcribed_RNA"/>
</dbReference>
<sequence length="491" mass="55686">MESFDPLFASDYTRTVHAIWLERSPFRRLLHKWSPNRGEFGIILSVLVVLLGFRQSRGRLARHIARNTEDVDADAERLQRSTPRWAPRLAMFGEHYLEKVLMTLLGYKLLILVLFTMPSTYYFGIKRRFLRWASRASLFRLYLQFMPVVGCMLVGLGTVTVQFSKRAPQPGVVGRWQMLSFLNLFLGYSTSRLFELIRGDPQPLFNLEESAADRDLLSTQPSRVVTGLASLPITKFSPICFQNLDHIPTEKSRLLFVGNHAIWGLDTVPLMAALREETGICLRTLGEHSIFALPGAREVMKMMGAVDGTRHNCDLLMSVGENILVYPGGARESWRRTTDEMYSLHWGEHVGFAAMAVRHGYTIIPTVSVGMEDVWCPVYDLPIDKLTTGGGLIEMPAGASKAFEPGAKFPIIAPKPWQAQKNYFRFMRPISTDAFKGQEGDIEVLRQVRDETRIELLKGIQEVLEFRESDPDRYVLRSRWGSKAASPAARL</sequence>
<dbReference type="PANTHER" id="PTHR22753:SF14">
    <property type="entry name" value="MONOACYLGLYCEROL_DIACYLGLYCEROL O-ACYLTRANSFERASE"/>
    <property type="match status" value="1"/>
</dbReference>
<dbReference type="Pfam" id="PF01553">
    <property type="entry name" value="Acyltransferase"/>
    <property type="match status" value="1"/>
</dbReference>
<dbReference type="CDD" id="cd07987">
    <property type="entry name" value="LPLAT_MGAT-like"/>
    <property type="match status" value="1"/>
</dbReference>
<evidence type="ECO:0000256" key="1">
    <source>
        <dbReference type="SAM" id="Phobius"/>
    </source>
</evidence>
<dbReference type="GO" id="GO:0016020">
    <property type="term" value="C:membrane"/>
    <property type="evidence" value="ECO:0007669"/>
    <property type="project" value="TreeGrafter"/>
</dbReference>
<keyword evidence="1" id="KW-0812">Transmembrane</keyword>
<dbReference type="AlphaFoldDB" id="A0A7S1FHX8"/>
<accession>A0A7S1FHX8</accession>
<feature type="domain" description="Phospholipid/glycerol acyltransferase" evidence="2">
    <location>
        <begin position="254"/>
        <end position="371"/>
    </location>
</feature>
<reference evidence="3" key="1">
    <citation type="submission" date="2021-01" db="EMBL/GenBank/DDBJ databases">
        <authorList>
            <person name="Corre E."/>
            <person name="Pelletier E."/>
            <person name="Niang G."/>
            <person name="Scheremetjew M."/>
            <person name="Finn R."/>
            <person name="Kale V."/>
            <person name="Holt S."/>
            <person name="Cochrane G."/>
            <person name="Meng A."/>
            <person name="Brown T."/>
            <person name="Cohen L."/>
        </authorList>
    </citation>
    <scope>NUCLEOTIDE SEQUENCE</scope>
</reference>
<proteinExistence type="predicted"/>
<organism evidence="3">
    <name type="scientific">Noctiluca scintillans</name>
    <name type="common">Sea sparkle</name>
    <name type="synonym">Red tide dinoflagellate</name>
    <dbReference type="NCBI Taxonomy" id="2966"/>
    <lineage>
        <taxon>Eukaryota</taxon>
        <taxon>Sar</taxon>
        <taxon>Alveolata</taxon>
        <taxon>Dinophyceae</taxon>
        <taxon>Noctilucales</taxon>
        <taxon>Noctilucaceae</taxon>
        <taxon>Noctiluca</taxon>
    </lineage>
</organism>
<feature type="transmembrane region" description="Helical" evidence="1">
    <location>
        <begin position="145"/>
        <end position="164"/>
    </location>
</feature>